<evidence type="ECO:0000313" key="2">
    <source>
        <dbReference type="Proteomes" id="UP000609121"/>
    </source>
</evidence>
<reference evidence="1" key="1">
    <citation type="submission" date="2020-09" db="EMBL/GenBank/DDBJ databases">
        <title>A novel bacterium of genus Mangrovicoccus, isolated from South China Sea.</title>
        <authorList>
            <person name="Huang H."/>
            <person name="Mo K."/>
            <person name="Hu Y."/>
        </authorList>
    </citation>
    <scope>NUCLEOTIDE SEQUENCE</scope>
    <source>
        <strain evidence="1">HB182678</strain>
    </source>
</reference>
<dbReference type="Proteomes" id="UP000609121">
    <property type="component" value="Unassembled WGS sequence"/>
</dbReference>
<evidence type="ECO:0000313" key="1">
    <source>
        <dbReference type="EMBL" id="MBE3637359.1"/>
    </source>
</evidence>
<protein>
    <submittedName>
        <fullName evidence="1">Uncharacterized protein</fullName>
    </submittedName>
</protein>
<comment type="caution">
    <text evidence="1">The sequence shown here is derived from an EMBL/GenBank/DDBJ whole genome shotgun (WGS) entry which is preliminary data.</text>
</comment>
<proteinExistence type="predicted"/>
<dbReference type="AlphaFoldDB" id="A0A8J6Z4D5"/>
<dbReference type="RefSeq" id="WP_193179868.1">
    <property type="nucleotide sequence ID" value="NZ_JACVXA010000008.1"/>
</dbReference>
<dbReference type="EMBL" id="JACVXA010000008">
    <property type="protein sequence ID" value="MBE3637359.1"/>
    <property type="molecule type" value="Genomic_DNA"/>
</dbReference>
<accession>A0A8J6Z4D5</accession>
<name>A0A8J6Z4D5_9RHOB</name>
<keyword evidence="2" id="KW-1185">Reference proteome</keyword>
<sequence length="189" mass="19581">MCDVQSFLSMGQSLVGGQLNAADARLQGDLQAMNAQTATVLAGTQAIRQRGQLRRDFDRQAGQNRAAMAVSGLATESFAGVEAGNREDLARAMGQIDSDLATETASNDAQARIAQAQARRDASLALWSGRMDAIQTGVQAAQNFAAAGMGSSGAGGGLGSDLWTYNTGGAGARGQQNRNRIRSFFHAGA</sequence>
<gene>
    <name evidence="1" type="ORF">ICN82_03975</name>
</gene>
<organism evidence="1 2">
    <name type="scientific">Mangrovicoccus algicola</name>
    <dbReference type="NCBI Taxonomy" id="2771008"/>
    <lineage>
        <taxon>Bacteria</taxon>
        <taxon>Pseudomonadati</taxon>
        <taxon>Pseudomonadota</taxon>
        <taxon>Alphaproteobacteria</taxon>
        <taxon>Rhodobacterales</taxon>
        <taxon>Paracoccaceae</taxon>
        <taxon>Mangrovicoccus</taxon>
    </lineage>
</organism>